<comment type="caution">
    <text evidence="1">The sequence shown here is derived from an EMBL/GenBank/DDBJ whole genome shotgun (WGS) entry which is preliminary data.</text>
</comment>
<reference evidence="1 2" key="2">
    <citation type="submission" date="2018-01" db="EMBL/GenBank/DDBJ databases">
        <title>Genomic study of Klebsiella pneumoniae.</title>
        <authorList>
            <person name="Yang Y."/>
            <person name="Bicalho R."/>
        </authorList>
    </citation>
    <scope>NUCLEOTIDE SEQUENCE [LARGE SCALE GENOMIC DNA]</scope>
    <source>
        <strain evidence="1 2">A11</strain>
    </source>
</reference>
<dbReference type="RefSeq" id="WP_268013394.1">
    <property type="nucleotide sequence ID" value="NZ_JAHBNO010000002.1"/>
</dbReference>
<accession>A0A2J4QZB6</accession>
<proteinExistence type="predicted"/>
<dbReference type="AlphaFoldDB" id="A0A2J4QZB6"/>
<gene>
    <name evidence="1" type="ORF">CWN50_18780</name>
</gene>
<sequence>MKATARKKPAFKDFYENGMFSRVIATRTSNKRWQLCGVHRNGDTVIFVEAARGGLREWSGLDYLSEFCLSIGVTVWEVHVGIKKEKAA</sequence>
<organism evidence="1 2">
    <name type="scientific">Klebsiella michiganensis</name>
    <dbReference type="NCBI Taxonomy" id="1134687"/>
    <lineage>
        <taxon>Bacteria</taxon>
        <taxon>Pseudomonadati</taxon>
        <taxon>Pseudomonadota</taxon>
        <taxon>Gammaproteobacteria</taxon>
        <taxon>Enterobacterales</taxon>
        <taxon>Enterobacteriaceae</taxon>
        <taxon>Klebsiella/Raoultella group</taxon>
        <taxon>Klebsiella</taxon>
    </lineage>
</organism>
<evidence type="ECO:0008006" key="3">
    <source>
        <dbReference type="Google" id="ProtNLM"/>
    </source>
</evidence>
<protein>
    <recommendedName>
        <fullName evidence="3">Bacteriophage protein</fullName>
    </recommendedName>
</protein>
<dbReference type="EMBL" id="PIDS01000678">
    <property type="protein sequence ID" value="PLL36395.1"/>
    <property type="molecule type" value="Genomic_DNA"/>
</dbReference>
<name>A0A2J4QZB6_9ENTR</name>
<evidence type="ECO:0000313" key="1">
    <source>
        <dbReference type="EMBL" id="PLL36395.1"/>
    </source>
</evidence>
<dbReference type="Proteomes" id="UP000234505">
    <property type="component" value="Unassembled WGS sequence"/>
</dbReference>
<reference evidence="1 2" key="1">
    <citation type="submission" date="2017-11" db="EMBL/GenBank/DDBJ databases">
        <authorList>
            <person name="Han C.G."/>
        </authorList>
    </citation>
    <scope>NUCLEOTIDE SEQUENCE [LARGE SCALE GENOMIC DNA]</scope>
    <source>
        <strain evidence="1 2">A11</strain>
    </source>
</reference>
<evidence type="ECO:0000313" key="2">
    <source>
        <dbReference type="Proteomes" id="UP000234505"/>
    </source>
</evidence>